<feature type="compositionally biased region" description="Basic and acidic residues" evidence="1">
    <location>
        <begin position="27"/>
        <end position="43"/>
    </location>
</feature>
<dbReference type="AlphaFoldDB" id="A0A7S3URS7"/>
<feature type="compositionally biased region" description="Basic and acidic residues" evidence="1">
    <location>
        <begin position="103"/>
        <end position="116"/>
    </location>
</feature>
<feature type="region of interest" description="Disordered" evidence="1">
    <location>
        <begin position="21"/>
        <end position="91"/>
    </location>
</feature>
<organism evidence="2">
    <name type="scientific">Heterosigma akashiwo</name>
    <name type="common">Chromophytic alga</name>
    <name type="synonym">Heterosigma carterae</name>
    <dbReference type="NCBI Taxonomy" id="2829"/>
    <lineage>
        <taxon>Eukaryota</taxon>
        <taxon>Sar</taxon>
        <taxon>Stramenopiles</taxon>
        <taxon>Ochrophyta</taxon>
        <taxon>Raphidophyceae</taxon>
        <taxon>Chattonellales</taxon>
        <taxon>Chattonellaceae</taxon>
        <taxon>Heterosigma</taxon>
    </lineage>
</organism>
<sequence>MERTLLRRKLWVKVMRIKPVPRKAKKNAIEAPDKKQKEGKEEQAPANLMKTSVVVVAADDESAGSSSSKKGTGYISSSSLSSAKTNDKKPTIDKEAFLAKFSMELKKPDSNHDDGKTSGSNSNNKKKDGDH</sequence>
<reference evidence="2" key="1">
    <citation type="submission" date="2021-01" db="EMBL/GenBank/DDBJ databases">
        <authorList>
            <person name="Corre E."/>
            <person name="Pelletier E."/>
            <person name="Niang G."/>
            <person name="Scheremetjew M."/>
            <person name="Finn R."/>
            <person name="Kale V."/>
            <person name="Holt S."/>
            <person name="Cochrane G."/>
            <person name="Meng A."/>
            <person name="Brown T."/>
            <person name="Cohen L."/>
        </authorList>
    </citation>
    <scope>NUCLEOTIDE SEQUENCE</scope>
    <source>
        <strain evidence="2">CCMP3107</strain>
    </source>
</reference>
<gene>
    <name evidence="2" type="ORF">HAKA00212_LOCUS1614</name>
</gene>
<proteinExistence type="predicted"/>
<accession>A0A7S3URS7</accession>
<evidence type="ECO:0000313" key="2">
    <source>
        <dbReference type="EMBL" id="CAE0622951.1"/>
    </source>
</evidence>
<protein>
    <submittedName>
        <fullName evidence="2">Uncharacterized protein</fullName>
    </submittedName>
</protein>
<dbReference type="EMBL" id="HBIU01004376">
    <property type="protein sequence ID" value="CAE0622951.1"/>
    <property type="molecule type" value="Transcribed_RNA"/>
</dbReference>
<feature type="compositionally biased region" description="Low complexity" evidence="1">
    <location>
        <begin position="51"/>
        <end position="82"/>
    </location>
</feature>
<name>A0A7S3URS7_HETAK</name>
<feature type="region of interest" description="Disordered" evidence="1">
    <location>
        <begin position="103"/>
        <end position="131"/>
    </location>
</feature>
<evidence type="ECO:0000256" key="1">
    <source>
        <dbReference type="SAM" id="MobiDB-lite"/>
    </source>
</evidence>